<reference evidence="7 8" key="1">
    <citation type="submission" date="2018-11" db="EMBL/GenBank/DDBJ databases">
        <title>Genomic Encyclopedia of Type Strains, Phase IV (KMG-IV): sequencing the most valuable type-strain genomes for metagenomic binning, comparative biology and taxonomic classification.</title>
        <authorList>
            <person name="Goeker M."/>
        </authorList>
    </citation>
    <scope>NUCLEOTIDE SEQUENCE [LARGE SCALE GENOMIC DNA]</scope>
    <source>
        <strain evidence="7 8">DSM 26537</strain>
    </source>
</reference>
<dbReference type="GO" id="GO:0043190">
    <property type="term" value="C:ATP-binding cassette (ABC) transporter complex"/>
    <property type="evidence" value="ECO:0007669"/>
    <property type="project" value="InterPro"/>
</dbReference>
<comment type="caution">
    <text evidence="7">The sequence shown here is derived from an EMBL/GenBank/DDBJ whole genome shotgun (WGS) entry which is preliminary data.</text>
</comment>
<dbReference type="InterPro" id="IPR000412">
    <property type="entry name" value="ABC_2_transport"/>
</dbReference>
<dbReference type="EMBL" id="RJVG01000001">
    <property type="protein sequence ID" value="ROR31839.1"/>
    <property type="molecule type" value="Genomic_DNA"/>
</dbReference>
<keyword evidence="3 5" id="KW-1133">Transmembrane helix</keyword>
<feature type="transmembrane region" description="Helical" evidence="5">
    <location>
        <begin position="172"/>
        <end position="193"/>
    </location>
</feature>
<dbReference type="PROSITE" id="PS51012">
    <property type="entry name" value="ABC_TM2"/>
    <property type="match status" value="1"/>
</dbReference>
<dbReference type="Pfam" id="PF01061">
    <property type="entry name" value="ABC2_membrane"/>
    <property type="match status" value="1"/>
</dbReference>
<feature type="transmembrane region" description="Helical" evidence="5">
    <location>
        <begin position="257"/>
        <end position="276"/>
    </location>
</feature>
<keyword evidence="5" id="KW-0813">Transport</keyword>
<accession>A0A3N1XZ36</accession>
<dbReference type="InterPro" id="IPR047817">
    <property type="entry name" value="ABC2_TM_bact-type"/>
</dbReference>
<sequence length="284" mass="31299">MKNLIKRNLLIFFRDKAAVFFSLLGVFVIIGLYVLFLGDMLVKGMNDTPGARFLMDSWIMSGLLAVTPITTVLGSLGIMIEDKQRKIYKDFLASPVKRSVLAGGYIINSFIVSLILTFITLILAEIYVLMNGGELLSLEAFLKVVGLTILTVLYSSFMMFFMVSFFKSNNAFATASTVIGTLIGFLTGVYIPIGELPGSVQTVVKIFPPSHSAVLLRKIMMEEAEKISFAGAPVEALEEFRLSMGISFELGDKVLSSYASILYILIITVLFCALSIKQITYKPK</sequence>
<keyword evidence="5" id="KW-1003">Cell membrane</keyword>
<evidence type="ECO:0000256" key="5">
    <source>
        <dbReference type="RuleBase" id="RU361157"/>
    </source>
</evidence>
<feature type="transmembrane region" description="Helical" evidence="5">
    <location>
        <begin position="58"/>
        <end position="80"/>
    </location>
</feature>
<dbReference type="InterPro" id="IPR051784">
    <property type="entry name" value="Nod_factor_ABC_transporter"/>
</dbReference>
<feature type="transmembrane region" description="Helical" evidence="5">
    <location>
        <begin position="20"/>
        <end position="38"/>
    </location>
</feature>
<dbReference type="Proteomes" id="UP000273083">
    <property type="component" value="Unassembled WGS sequence"/>
</dbReference>
<evidence type="ECO:0000313" key="7">
    <source>
        <dbReference type="EMBL" id="ROR31839.1"/>
    </source>
</evidence>
<dbReference type="RefSeq" id="WP_123607926.1">
    <property type="nucleotide sequence ID" value="NZ_RJVG01000001.1"/>
</dbReference>
<evidence type="ECO:0000256" key="2">
    <source>
        <dbReference type="ARBA" id="ARBA00022692"/>
    </source>
</evidence>
<dbReference type="PIRSF" id="PIRSF006648">
    <property type="entry name" value="DrrB"/>
    <property type="match status" value="1"/>
</dbReference>
<proteinExistence type="inferred from homology"/>
<feature type="domain" description="ABC transmembrane type-2" evidence="6">
    <location>
        <begin position="17"/>
        <end position="282"/>
    </location>
</feature>
<evidence type="ECO:0000256" key="4">
    <source>
        <dbReference type="ARBA" id="ARBA00023136"/>
    </source>
</evidence>
<organism evidence="7 8">
    <name type="scientific">Mobilisporobacter senegalensis</name>
    <dbReference type="NCBI Taxonomy" id="1329262"/>
    <lineage>
        <taxon>Bacteria</taxon>
        <taxon>Bacillati</taxon>
        <taxon>Bacillota</taxon>
        <taxon>Clostridia</taxon>
        <taxon>Lachnospirales</taxon>
        <taxon>Lachnospiraceae</taxon>
        <taxon>Mobilisporobacter</taxon>
    </lineage>
</organism>
<feature type="transmembrane region" description="Helical" evidence="5">
    <location>
        <begin position="144"/>
        <end position="165"/>
    </location>
</feature>
<evidence type="ECO:0000256" key="3">
    <source>
        <dbReference type="ARBA" id="ARBA00022989"/>
    </source>
</evidence>
<gene>
    <name evidence="7" type="ORF">EDD66_101458</name>
</gene>
<keyword evidence="2 5" id="KW-0812">Transmembrane</keyword>
<evidence type="ECO:0000313" key="8">
    <source>
        <dbReference type="Proteomes" id="UP000273083"/>
    </source>
</evidence>
<comment type="subcellular location">
    <subcellularLocation>
        <location evidence="5">Cell membrane</location>
        <topology evidence="5">Multi-pass membrane protein</topology>
    </subcellularLocation>
    <subcellularLocation>
        <location evidence="1">Membrane</location>
        <topology evidence="1">Multi-pass membrane protein</topology>
    </subcellularLocation>
</comment>
<comment type="similarity">
    <text evidence="5">Belongs to the ABC-2 integral membrane protein family.</text>
</comment>
<dbReference type="AlphaFoldDB" id="A0A3N1XZ36"/>
<dbReference type="GO" id="GO:0140359">
    <property type="term" value="F:ABC-type transporter activity"/>
    <property type="evidence" value="ECO:0007669"/>
    <property type="project" value="InterPro"/>
</dbReference>
<dbReference type="PANTHER" id="PTHR43229:SF2">
    <property type="entry name" value="NODULATION PROTEIN J"/>
    <property type="match status" value="1"/>
</dbReference>
<name>A0A3N1XZ36_9FIRM</name>
<evidence type="ECO:0000256" key="1">
    <source>
        <dbReference type="ARBA" id="ARBA00004141"/>
    </source>
</evidence>
<keyword evidence="4 5" id="KW-0472">Membrane</keyword>
<keyword evidence="8" id="KW-1185">Reference proteome</keyword>
<dbReference type="OrthoDB" id="162334at2"/>
<dbReference type="InterPro" id="IPR013525">
    <property type="entry name" value="ABC2_TM"/>
</dbReference>
<feature type="transmembrane region" description="Helical" evidence="5">
    <location>
        <begin position="100"/>
        <end position="124"/>
    </location>
</feature>
<evidence type="ECO:0000259" key="6">
    <source>
        <dbReference type="PROSITE" id="PS51012"/>
    </source>
</evidence>
<dbReference type="PANTHER" id="PTHR43229">
    <property type="entry name" value="NODULATION PROTEIN J"/>
    <property type="match status" value="1"/>
</dbReference>
<protein>
    <recommendedName>
        <fullName evidence="5">Transport permease protein</fullName>
    </recommendedName>
</protein>